<dbReference type="EMBL" id="SRLO01000424">
    <property type="protein sequence ID" value="TNN56628.1"/>
    <property type="molecule type" value="Genomic_DNA"/>
</dbReference>
<gene>
    <name evidence="1" type="ORF">EYF80_033165</name>
</gene>
<evidence type="ECO:0000313" key="1">
    <source>
        <dbReference type="EMBL" id="TNN56628.1"/>
    </source>
</evidence>
<dbReference type="Proteomes" id="UP000314294">
    <property type="component" value="Unassembled WGS sequence"/>
</dbReference>
<name>A0A4Z2GSI4_9TELE</name>
<dbReference type="AlphaFoldDB" id="A0A4Z2GSI4"/>
<protein>
    <submittedName>
        <fullName evidence="1">Uncharacterized protein</fullName>
    </submittedName>
</protein>
<sequence length="85" mass="9116">MKVTEHRVPVGFPRLCARGTWRVTEKHGVLLQIQTAVSTFTTEQGSAPPAAGQRAAALLLITTASPPPSLQRLLLHHHSVSSVTV</sequence>
<organism evidence="1 2">
    <name type="scientific">Liparis tanakae</name>
    <name type="common">Tanaka's snailfish</name>
    <dbReference type="NCBI Taxonomy" id="230148"/>
    <lineage>
        <taxon>Eukaryota</taxon>
        <taxon>Metazoa</taxon>
        <taxon>Chordata</taxon>
        <taxon>Craniata</taxon>
        <taxon>Vertebrata</taxon>
        <taxon>Euteleostomi</taxon>
        <taxon>Actinopterygii</taxon>
        <taxon>Neopterygii</taxon>
        <taxon>Teleostei</taxon>
        <taxon>Neoteleostei</taxon>
        <taxon>Acanthomorphata</taxon>
        <taxon>Eupercaria</taxon>
        <taxon>Perciformes</taxon>
        <taxon>Cottioidei</taxon>
        <taxon>Cottales</taxon>
        <taxon>Liparidae</taxon>
        <taxon>Liparis</taxon>
    </lineage>
</organism>
<accession>A0A4Z2GSI4</accession>
<reference evidence="1 2" key="1">
    <citation type="submission" date="2019-03" db="EMBL/GenBank/DDBJ databases">
        <title>First draft genome of Liparis tanakae, snailfish: a comprehensive survey of snailfish specific genes.</title>
        <authorList>
            <person name="Kim W."/>
            <person name="Song I."/>
            <person name="Jeong J.-H."/>
            <person name="Kim D."/>
            <person name="Kim S."/>
            <person name="Ryu S."/>
            <person name="Song J.Y."/>
            <person name="Lee S.K."/>
        </authorList>
    </citation>
    <scope>NUCLEOTIDE SEQUENCE [LARGE SCALE GENOMIC DNA]</scope>
    <source>
        <tissue evidence="1">Muscle</tissue>
    </source>
</reference>
<proteinExistence type="predicted"/>
<comment type="caution">
    <text evidence="1">The sequence shown here is derived from an EMBL/GenBank/DDBJ whole genome shotgun (WGS) entry which is preliminary data.</text>
</comment>
<evidence type="ECO:0000313" key="2">
    <source>
        <dbReference type="Proteomes" id="UP000314294"/>
    </source>
</evidence>
<keyword evidence="2" id="KW-1185">Reference proteome</keyword>